<gene>
    <name evidence="2" type="ORF">GGX14DRAFT_586376</name>
</gene>
<feature type="region of interest" description="Disordered" evidence="1">
    <location>
        <begin position="64"/>
        <end position="102"/>
    </location>
</feature>
<evidence type="ECO:0000313" key="3">
    <source>
        <dbReference type="Proteomes" id="UP001219525"/>
    </source>
</evidence>
<name>A0AAD6VWS6_9AGAR</name>
<organism evidence="2 3">
    <name type="scientific">Mycena pura</name>
    <dbReference type="NCBI Taxonomy" id="153505"/>
    <lineage>
        <taxon>Eukaryota</taxon>
        <taxon>Fungi</taxon>
        <taxon>Dikarya</taxon>
        <taxon>Basidiomycota</taxon>
        <taxon>Agaricomycotina</taxon>
        <taxon>Agaricomycetes</taxon>
        <taxon>Agaricomycetidae</taxon>
        <taxon>Agaricales</taxon>
        <taxon>Marasmiineae</taxon>
        <taxon>Mycenaceae</taxon>
        <taxon>Mycena</taxon>
    </lineage>
</organism>
<sequence>MTPAAPPCRWLRLVQARAICFRVPAQPRIPGRFRVVEPVLERASKSRLAYVLANDCEAIVATSQRVQDGENTGHRPRKYDPRSTNGREAQGPAQPVSVQHGGRSEALLEDCSLRRSDSTPGASHRLRRHSLPGFPRLIFTSRMRSSSGGEKGCDPEVDLLRHLPYTVAGRTRTLRERQLVTDSRTQLYYHIYNTLVLWSDPLLSHFPARAGPPLDEPFDMRMPSAVAKKH</sequence>
<dbReference type="Proteomes" id="UP001219525">
    <property type="component" value="Unassembled WGS sequence"/>
</dbReference>
<evidence type="ECO:0000256" key="1">
    <source>
        <dbReference type="SAM" id="MobiDB-lite"/>
    </source>
</evidence>
<evidence type="ECO:0000313" key="2">
    <source>
        <dbReference type="EMBL" id="KAJ7220273.1"/>
    </source>
</evidence>
<proteinExistence type="predicted"/>
<accession>A0AAD6VWS6</accession>
<comment type="caution">
    <text evidence="2">The sequence shown here is derived from an EMBL/GenBank/DDBJ whole genome shotgun (WGS) entry which is preliminary data.</text>
</comment>
<dbReference type="AlphaFoldDB" id="A0AAD6VWS6"/>
<protein>
    <submittedName>
        <fullName evidence="2">Uncharacterized protein</fullName>
    </submittedName>
</protein>
<reference evidence="2" key="1">
    <citation type="submission" date="2023-03" db="EMBL/GenBank/DDBJ databases">
        <title>Massive genome expansion in bonnet fungi (Mycena s.s.) driven by repeated elements and novel gene families across ecological guilds.</title>
        <authorList>
            <consortium name="Lawrence Berkeley National Laboratory"/>
            <person name="Harder C.B."/>
            <person name="Miyauchi S."/>
            <person name="Viragh M."/>
            <person name="Kuo A."/>
            <person name="Thoen E."/>
            <person name="Andreopoulos B."/>
            <person name="Lu D."/>
            <person name="Skrede I."/>
            <person name="Drula E."/>
            <person name="Henrissat B."/>
            <person name="Morin E."/>
            <person name="Kohler A."/>
            <person name="Barry K."/>
            <person name="LaButti K."/>
            <person name="Morin E."/>
            <person name="Salamov A."/>
            <person name="Lipzen A."/>
            <person name="Mereny Z."/>
            <person name="Hegedus B."/>
            <person name="Baldrian P."/>
            <person name="Stursova M."/>
            <person name="Weitz H."/>
            <person name="Taylor A."/>
            <person name="Grigoriev I.V."/>
            <person name="Nagy L.G."/>
            <person name="Martin F."/>
            <person name="Kauserud H."/>
        </authorList>
    </citation>
    <scope>NUCLEOTIDE SEQUENCE</scope>
    <source>
        <strain evidence="2">9144</strain>
    </source>
</reference>
<feature type="compositionally biased region" description="Basic and acidic residues" evidence="1">
    <location>
        <begin position="67"/>
        <end position="81"/>
    </location>
</feature>
<dbReference type="EMBL" id="JARJCW010000010">
    <property type="protein sequence ID" value="KAJ7220273.1"/>
    <property type="molecule type" value="Genomic_DNA"/>
</dbReference>
<keyword evidence="3" id="KW-1185">Reference proteome</keyword>